<comment type="caution">
    <text evidence="6">The sequence shown here is derived from an EMBL/GenBank/DDBJ whole genome shotgun (WGS) entry which is preliminary data.</text>
</comment>
<reference evidence="7" key="1">
    <citation type="journal article" date="2019" name="Int. J. Syst. Evol. Microbiol.">
        <title>The Global Catalogue of Microorganisms (GCM) 10K type strain sequencing project: providing services to taxonomists for standard genome sequencing and annotation.</title>
        <authorList>
            <consortium name="The Broad Institute Genomics Platform"/>
            <consortium name="The Broad Institute Genome Sequencing Center for Infectious Disease"/>
            <person name="Wu L."/>
            <person name="Ma J."/>
        </authorList>
    </citation>
    <scope>NUCLEOTIDE SEQUENCE [LARGE SCALE GENOMIC DNA]</scope>
    <source>
        <strain evidence="7">CCUG 55328</strain>
    </source>
</reference>
<dbReference type="Pfam" id="PF13545">
    <property type="entry name" value="HTH_Crp_2"/>
    <property type="match status" value="1"/>
</dbReference>
<dbReference type="InterPro" id="IPR014710">
    <property type="entry name" value="RmlC-like_jellyroll"/>
</dbReference>
<evidence type="ECO:0000313" key="6">
    <source>
        <dbReference type="EMBL" id="MFD1196649.1"/>
    </source>
</evidence>
<dbReference type="PROSITE" id="PS51063">
    <property type="entry name" value="HTH_CRP_2"/>
    <property type="match status" value="1"/>
</dbReference>
<gene>
    <name evidence="6" type="ORF">ACFQ3C_18455</name>
</gene>
<evidence type="ECO:0000259" key="5">
    <source>
        <dbReference type="PROSITE" id="PS51063"/>
    </source>
</evidence>
<organism evidence="6 7">
    <name type="scientific">Seohaeicola saemankumensis</name>
    <dbReference type="NCBI Taxonomy" id="481181"/>
    <lineage>
        <taxon>Bacteria</taxon>
        <taxon>Pseudomonadati</taxon>
        <taxon>Pseudomonadota</taxon>
        <taxon>Alphaproteobacteria</taxon>
        <taxon>Rhodobacterales</taxon>
        <taxon>Roseobacteraceae</taxon>
        <taxon>Seohaeicola</taxon>
    </lineage>
</organism>
<feature type="domain" description="Cyclic nucleotide-binding" evidence="4">
    <location>
        <begin position="14"/>
        <end position="101"/>
    </location>
</feature>
<protein>
    <submittedName>
        <fullName evidence="6">Crp/Fnr family transcriptional regulator</fullName>
    </submittedName>
</protein>
<keyword evidence="3" id="KW-0804">Transcription</keyword>
<feature type="domain" description="HTH crp-type" evidence="5">
    <location>
        <begin position="148"/>
        <end position="222"/>
    </location>
</feature>
<dbReference type="Proteomes" id="UP001597151">
    <property type="component" value="Unassembled WGS sequence"/>
</dbReference>
<evidence type="ECO:0000313" key="7">
    <source>
        <dbReference type="Proteomes" id="UP001597151"/>
    </source>
</evidence>
<keyword evidence="2" id="KW-0238">DNA-binding</keyword>
<proteinExistence type="predicted"/>
<dbReference type="Pfam" id="PF00027">
    <property type="entry name" value="cNMP_binding"/>
    <property type="match status" value="1"/>
</dbReference>
<sequence>MSILKSPLTRKLAAFVALSETDLDILSRFHRSKKTFLPGHEMITEGQAKQTAFILAEGWACSYKILADGGRQIVDVQIPGDFLGLRSVLFRTSDHSVEAVTRLEASVVLAADILDGFGQSPRLATAILWAASRDEAMVVEHLVNLGRRNAEERMGHFLLEIGARLKLVGLGDKLGYDCPLTQYHLADVLGLTAVHVNRVLRNLREDGLVTFQKGRVTFDDFERLKEFSGFDIDYLDHDGPLLH</sequence>
<name>A0ABW3THI9_9RHOB</name>
<dbReference type="Gene3D" id="1.10.10.10">
    <property type="entry name" value="Winged helix-like DNA-binding domain superfamily/Winged helix DNA-binding domain"/>
    <property type="match status" value="1"/>
</dbReference>
<dbReference type="SUPFAM" id="SSF46785">
    <property type="entry name" value="Winged helix' DNA-binding domain"/>
    <property type="match status" value="1"/>
</dbReference>
<dbReference type="InterPro" id="IPR012318">
    <property type="entry name" value="HTH_CRP"/>
</dbReference>
<evidence type="ECO:0000259" key="4">
    <source>
        <dbReference type="PROSITE" id="PS50042"/>
    </source>
</evidence>
<accession>A0ABW3THI9</accession>
<dbReference type="SUPFAM" id="SSF51206">
    <property type="entry name" value="cAMP-binding domain-like"/>
    <property type="match status" value="1"/>
</dbReference>
<dbReference type="RefSeq" id="WP_380795043.1">
    <property type="nucleotide sequence ID" value="NZ_JBHTKR010000010.1"/>
</dbReference>
<dbReference type="InterPro" id="IPR018490">
    <property type="entry name" value="cNMP-bd_dom_sf"/>
</dbReference>
<keyword evidence="1" id="KW-0805">Transcription regulation</keyword>
<dbReference type="EMBL" id="JBHTKR010000010">
    <property type="protein sequence ID" value="MFD1196649.1"/>
    <property type="molecule type" value="Genomic_DNA"/>
</dbReference>
<dbReference type="PROSITE" id="PS50042">
    <property type="entry name" value="CNMP_BINDING_3"/>
    <property type="match status" value="1"/>
</dbReference>
<dbReference type="InterPro" id="IPR036388">
    <property type="entry name" value="WH-like_DNA-bd_sf"/>
</dbReference>
<dbReference type="Gene3D" id="2.60.120.10">
    <property type="entry name" value="Jelly Rolls"/>
    <property type="match status" value="1"/>
</dbReference>
<dbReference type="InterPro" id="IPR036390">
    <property type="entry name" value="WH_DNA-bd_sf"/>
</dbReference>
<keyword evidence="7" id="KW-1185">Reference proteome</keyword>
<evidence type="ECO:0000256" key="3">
    <source>
        <dbReference type="ARBA" id="ARBA00023163"/>
    </source>
</evidence>
<dbReference type="InterPro" id="IPR000595">
    <property type="entry name" value="cNMP-bd_dom"/>
</dbReference>
<evidence type="ECO:0000256" key="1">
    <source>
        <dbReference type="ARBA" id="ARBA00023015"/>
    </source>
</evidence>
<evidence type="ECO:0000256" key="2">
    <source>
        <dbReference type="ARBA" id="ARBA00023125"/>
    </source>
</evidence>
<dbReference type="CDD" id="cd00038">
    <property type="entry name" value="CAP_ED"/>
    <property type="match status" value="1"/>
</dbReference>